<name>A0A1G1Z0A8_9BACT</name>
<keyword evidence="1" id="KW-1133">Transmembrane helix</keyword>
<proteinExistence type="predicted"/>
<keyword evidence="1" id="KW-0472">Membrane</keyword>
<comment type="caution">
    <text evidence="2">The sequence shown here is derived from an EMBL/GenBank/DDBJ whole genome shotgun (WGS) entry which is preliminary data.</text>
</comment>
<dbReference type="PROSITE" id="PS00409">
    <property type="entry name" value="PROKAR_NTER_METHYL"/>
    <property type="match status" value="1"/>
</dbReference>
<dbReference type="NCBIfam" id="TIGR02532">
    <property type="entry name" value="IV_pilin_GFxxxE"/>
    <property type="match status" value="1"/>
</dbReference>
<evidence type="ECO:0008006" key="4">
    <source>
        <dbReference type="Google" id="ProtNLM"/>
    </source>
</evidence>
<accession>A0A1G1Z0A8</accession>
<dbReference type="Proteomes" id="UP000178651">
    <property type="component" value="Unassembled WGS sequence"/>
</dbReference>
<dbReference type="InterPro" id="IPR012902">
    <property type="entry name" value="N_methyl_site"/>
</dbReference>
<dbReference type="EMBL" id="MHIU01000007">
    <property type="protein sequence ID" value="OGY58075.1"/>
    <property type="molecule type" value="Genomic_DNA"/>
</dbReference>
<dbReference type="AlphaFoldDB" id="A0A1G1Z0A8"/>
<gene>
    <name evidence="2" type="ORF">A3D47_02075</name>
</gene>
<evidence type="ECO:0000256" key="1">
    <source>
        <dbReference type="SAM" id="Phobius"/>
    </source>
</evidence>
<dbReference type="InterPro" id="IPR045584">
    <property type="entry name" value="Pilin-like"/>
</dbReference>
<dbReference type="Pfam" id="PF07963">
    <property type="entry name" value="N_methyl"/>
    <property type="match status" value="1"/>
</dbReference>
<protein>
    <recommendedName>
        <fullName evidence="4">Type II secretion system protein GspG C-terminal domain-containing protein</fullName>
    </recommendedName>
</protein>
<dbReference type="Gene3D" id="3.30.700.10">
    <property type="entry name" value="Glycoprotein, Type 4 Pilin"/>
    <property type="match status" value="1"/>
</dbReference>
<keyword evidence="1" id="KW-0812">Transmembrane</keyword>
<reference evidence="2 3" key="1">
    <citation type="journal article" date="2016" name="Nat. Commun.">
        <title>Thousands of microbial genomes shed light on interconnected biogeochemical processes in an aquifer system.</title>
        <authorList>
            <person name="Anantharaman K."/>
            <person name="Brown C.T."/>
            <person name="Hug L.A."/>
            <person name="Sharon I."/>
            <person name="Castelle C.J."/>
            <person name="Probst A.J."/>
            <person name="Thomas B.C."/>
            <person name="Singh A."/>
            <person name="Wilkins M.J."/>
            <person name="Karaoz U."/>
            <person name="Brodie E.L."/>
            <person name="Williams K.H."/>
            <person name="Hubbard S.S."/>
            <person name="Banfield J.F."/>
        </authorList>
    </citation>
    <scope>NUCLEOTIDE SEQUENCE [LARGE SCALE GENOMIC DNA]</scope>
</reference>
<evidence type="ECO:0000313" key="3">
    <source>
        <dbReference type="Proteomes" id="UP000178651"/>
    </source>
</evidence>
<feature type="transmembrane region" description="Helical" evidence="1">
    <location>
        <begin position="6"/>
        <end position="29"/>
    </location>
</feature>
<organism evidence="2 3">
    <name type="scientific">Candidatus Colwellbacteria bacterium RIFCSPHIGHO2_02_FULL_43_15</name>
    <dbReference type="NCBI Taxonomy" id="1797686"/>
    <lineage>
        <taxon>Bacteria</taxon>
        <taxon>Candidatus Colwelliibacteriota</taxon>
    </lineage>
</organism>
<sequence length="181" mass="18780">MTKKGFTLIELLIVIGILAILASATVLILNPAQILQESRDTQRLNDLGTINSAIALYLATNTTPTFTTAWRCTLSPVAAPCAGAIANQIRLLDGTGWVAINLGTTSGLSTLPMDPNGTQTAALHYSASTNDAAKTWELTAQMESVRYSNTGGADKESTDGGSSADCYEVGTNLVLIAGAGC</sequence>
<evidence type="ECO:0000313" key="2">
    <source>
        <dbReference type="EMBL" id="OGY58075.1"/>
    </source>
</evidence>
<dbReference type="SUPFAM" id="SSF54523">
    <property type="entry name" value="Pili subunits"/>
    <property type="match status" value="1"/>
</dbReference>